<feature type="non-terminal residue" evidence="2">
    <location>
        <position position="1"/>
    </location>
</feature>
<dbReference type="EMBL" id="BFAA01020075">
    <property type="protein sequence ID" value="GCB81256.1"/>
    <property type="molecule type" value="Genomic_DNA"/>
</dbReference>
<dbReference type="OrthoDB" id="295078at2759"/>
<accession>A0A401Q7B4</accession>
<name>A0A401Q7B4_SCYTO</name>
<feature type="compositionally biased region" description="Polar residues" evidence="1">
    <location>
        <begin position="105"/>
        <end position="117"/>
    </location>
</feature>
<dbReference type="OMA" id="EMANHIM"/>
<protein>
    <submittedName>
        <fullName evidence="2">Uncharacterized protein</fullName>
    </submittedName>
</protein>
<dbReference type="STRING" id="75743.A0A401Q7B4"/>
<keyword evidence="3" id="KW-1185">Reference proteome</keyword>
<proteinExistence type="predicted"/>
<dbReference type="Proteomes" id="UP000288216">
    <property type="component" value="Unassembled WGS sequence"/>
</dbReference>
<evidence type="ECO:0000313" key="3">
    <source>
        <dbReference type="Proteomes" id="UP000288216"/>
    </source>
</evidence>
<evidence type="ECO:0000313" key="2">
    <source>
        <dbReference type="EMBL" id="GCB81256.1"/>
    </source>
</evidence>
<reference evidence="2 3" key="1">
    <citation type="journal article" date="2018" name="Nat. Ecol. Evol.">
        <title>Shark genomes provide insights into elasmobranch evolution and the origin of vertebrates.</title>
        <authorList>
            <person name="Hara Y"/>
            <person name="Yamaguchi K"/>
            <person name="Onimaru K"/>
            <person name="Kadota M"/>
            <person name="Koyanagi M"/>
            <person name="Keeley SD"/>
            <person name="Tatsumi K"/>
            <person name="Tanaka K"/>
            <person name="Motone F"/>
            <person name="Kageyama Y"/>
            <person name="Nozu R"/>
            <person name="Adachi N"/>
            <person name="Nishimura O"/>
            <person name="Nakagawa R"/>
            <person name="Tanegashima C"/>
            <person name="Kiyatake I"/>
            <person name="Matsumoto R"/>
            <person name="Murakumo K"/>
            <person name="Nishida K"/>
            <person name="Terakita A"/>
            <person name="Kuratani S"/>
            <person name="Sato K"/>
            <person name="Hyodo S Kuraku.S."/>
        </authorList>
    </citation>
    <scope>NUCLEOTIDE SEQUENCE [LARGE SCALE GENOMIC DNA]</scope>
</reference>
<feature type="region of interest" description="Disordered" evidence="1">
    <location>
        <begin position="69"/>
        <end position="117"/>
    </location>
</feature>
<dbReference type="AlphaFoldDB" id="A0A401Q7B4"/>
<gene>
    <name evidence="2" type="ORF">scyTo_0021808</name>
</gene>
<evidence type="ECO:0000256" key="1">
    <source>
        <dbReference type="SAM" id="MobiDB-lite"/>
    </source>
</evidence>
<comment type="caution">
    <text evidence="2">The sequence shown here is derived from an EMBL/GenBank/DDBJ whole genome shotgun (WGS) entry which is preliminary data.</text>
</comment>
<sequence length="117" mass="12752">TQIRLFKGQGSFQSPMSFDGIHIVNHMVADDESIHSSDEDLLPSPMAVSGLQEALYPIPHPNSHFLMGLESLGKDSDGSTDSEQEDRNSAPELEEEMANHIMCSESPNKPPSISTTV</sequence>
<organism evidence="2 3">
    <name type="scientific">Scyliorhinus torazame</name>
    <name type="common">Cloudy catshark</name>
    <name type="synonym">Catulus torazame</name>
    <dbReference type="NCBI Taxonomy" id="75743"/>
    <lineage>
        <taxon>Eukaryota</taxon>
        <taxon>Metazoa</taxon>
        <taxon>Chordata</taxon>
        <taxon>Craniata</taxon>
        <taxon>Vertebrata</taxon>
        <taxon>Chondrichthyes</taxon>
        <taxon>Elasmobranchii</taxon>
        <taxon>Galeomorphii</taxon>
        <taxon>Galeoidea</taxon>
        <taxon>Carcharhiniformes</taxon>
        <taxon>Scyliorhinidae</taxon>
        <taxon>Scyliorhinus</taxon>
    </lineage>
</organism>